<protein>
    <recommendedName>
        <fullName evidence="4">Glycosyltransferase 2-like domain-containing protein</fullName>
    </recommendedName>
</protein>
<evidence type="ECO:0000313" key="5">
    <source>
        <dbReference type="EMBL" id="OGC68292.1"/>
    </source>
</evidence>
<dbReference type="EMBL" id="MEWA01000050">
    <property type="protein sequence ID" value="OGC68292.1"/>
    <property type="molecule type" value="Genomic_DNA"/>
</dbReference>
<dbReference type="PANTHER" id="PTHR43398:SF1">
    <property type="entry name" value="DOLICHOL-PHOSPHATE MANNOSYLTRANSFERASE SUBUNIT 1"/>
    <property type="match status" value="1"/>
</dbReference>
<keyword evidence="2" id="KW-0328">Glycosyltransferase</keyword>
<evidence type="ECO:0000256" key="2">
    <source>
        <dbReference type="ARBA" id="ARBA00022676"/>
    </source>
</evidence>
<organism evidence="5 6">
    <name type="scientific">candidate division WWE3 bacterium RIFOXYC1_FULL_39_7</name>
    <dbReference type="NCBI Taxonomy" id="1802643"/>
    <lineage>
        <taxon>Bacteria</taxon>
        <taxon>Katanobacteria</taxon>
    </lineage>
</organism>
<gene>
    <name evidence="5" type="ORF">A2415_01855</name>
</gene>
<dbReference type="SUPFAM" id="SSF53448">
    <property type="entry name" value="Nucleotide-diphospho-sugar transferases"/>
    <property type="match status" value="1"/>
</dbReference>
<dbReference type="Gene3D" id="3.90.550.10">
    <property type="entry name" value="Spore Coat Polysaccharide Biosynthesis Protein SpsA, Chain A"/>
    <property type="match status" value="1"/>
</dbReference>
<proteinExistence type="inferred from homology"/>
<dbReference type="GO" id="GO:0004582">
    <property type="term" value="F:dolichyl-phosphate beta-D-mannosyltransferase activity"/>
    <property type="evidence" value="ECO:0007669"/>
    <property type="project" value="InterPro"/>
</dbReference>
<dbReference type="AlphaFoldDB" id="A0A1F4WFV8"/>
<keyword evidence="3" id="KW-0808">Transferase</keyword>
<evidence type="ECO:0000313" key="6">
    <source>
        <dbReference type="Proteomes" id="UP000179113"/>
    </source>
</evidence>
<sequence>MPKEKPLISIITPVYNEKENITWAIETIDKKLNYPYEVLVVYDFDEDNTVPVVKKLQKKFNYVRLVKNNLGRGVINAIRAGFKSAKGEIIVVMVPDKADNPNTINKMYRKLQEGYDVVCATRYTKGGKRIGGGALKSTLSRLAGLSTPFVLGIPTTDLTNSFKMYKKEVVNSIEIETDGGFEFAMELVIKAHNLGYKISEVPTVWRDRLYGISRFKLMKWLPKYGKLYFMGIKFRIQRLFS</sequence>
<comment type="similarity">
    <text evidence="1">Belongs to the glycosyltransferase 2 family.</text>
</comment>
<feature type="domain" description="Glycosyltransferase 2-like" evidence="4">
    <location>
        <begin position="9"/>
        <end position="171"/>
    </location>
</feature>
<dbReference type="PANTHER" id="PTHR43398">
    <property type="entry name" value="DOLICHOL-PHOSPHATE MANNOSYLTRANSFERASE SUBUNIT 1"/>
    <property type="match status" value="1"/>
</dbReference>
<evidence type="ECO:0000256" key="3">
    <source>
        <dbReference type="ARBA" id="ARBA00022679"/>
    </source>
</evidence>
<dbReference type="InterPro" id="IPR029044">
    <property type="entry name" value="Nucleotide-diphossugar_trans"/>
</dbReference>
<accession>A0A1F4WFV8</accession>
<comment type="caution">
    <text evidence="5">The sequence shown here is derived from an EMBL/GenBank/DDBJ whole genome shotgun (WGS) entry which is preliminary data.</text>
</comment>
<evidence type="ECO:0000259" key="4">
    <source>
        <dbReference type="Pfam" id="PF00535"/>
    </source>
</evidence>
<evidence type="ECO:0000256" key="1">
    <source>
        <dbReference type="ARBA" id="ARBA00006739"/>
    </source>
</evidence>
<dbReference type="InterPro" id="IPR001173">
    <property type="entry name" value="Glyco_trans_2-like"/>
</dbReference>
<dbReference type="Proteomes" id="UP000179113">
    <property type="component" value="Unassembled WGS sequence"/>
</dbReference>
<reference evidence="5 6" key="1">
    <citation type="journal article" date="2016" name="Nat. Commun.">
        <title>Thousands of microbial genomes shed light on interconnected biogeochemical processes in an aquifer system.</title>
        <authorList>
            <person name="Anantharaman K."/>
            <person name="Brown C.T."/>
            <person name="Hug L.A."/>
            <person name="Sharon I."/>
            <person name="Castelle C.J."/>
            <person name="Probst A.J."/>
            <person name="Thomas B.C."/>
            <person name="Singh A."/>
            <person name="Wilkins M.J."/>
            <person name="Karaoz U."/>
            <person name="Brodie E.L."/>
            <person name="Williams K.H."/>
            <person name="Hubbard S.S."/>
            <person name="Banfield J.F."/>
        </authorList>
    </citation>
    <scope>NUCLEOTIDE SEQUENCE [LARGE SCALE GENOMIC DNA]</scope>
</reference>
<dbReference type="Pfam" id="PF00535">
    <property type="entry name" value="Glycos_transf_2"/>
    <property type="match status" value="1"/>
</dbReference>
<dbReference type="InterPro" id="IPR039528">
    <property type="entry name" value="DPM1-like"/>
</dbReference>
<name>A0A1F4WFV8_UNCKA</name>